<feature type="chain" id="PRO_5034180562" evidence="1">
    <location>
        <begin position="24"/>
        <end position="127"/>
    </location>
</feature>
<evidence type="ECO:0000256" key="1">
    <source>
        <dbReference type="SAM" id="SignalP"/>
    </source>
</evidence>
<keyword evidence="1" id="KW-0732">Signal</keyword>
<dbReference type="AlphaFoldDB" id="A0A8H6MF92"/>
<comment type="caution">
    <text evidence="2">The sequence shown here is derived from an EMBL/GenBank/DDBJ whole genome shotgun (WGS) entry which is preliminary data.</text>
</comment>
<accession>A0A8H6MF92</accession>
<keyword evidence="3" id="KW-1185">Reference proteome</keyword>
<proteinExistence type="predicted"/>
<sequence length="127" mass="14067">MKFLSPITLLSLYLLSASQSVVSRPTDVYAPRILEPHGGETWFVGEKKTVVWDTTSPPKQITNRYGSIRLRKDGHTMDDMDLGSRFDILDGSKEITVPSVPEGSDYRIVLFGDSGNWSKAFSIANSA</sequence>
<dbReference type="Proteomes" id="UP000521943">
    <property type="component" value="Unassembled WGS sequence"/>
</dbReference>
<protein>
    <submittedName>
        <fullName evidence="2">Uncharacterized protein</fullName>
    </submittedName>
</protein>
<organism evidence="2 3">
    <name type="scientific">Ephemerocybe angulata</name>
    <dbReference type="NCBI Taxonomy" id="980116"/>
    <lineage>
        <taxon>Eukaryota</taxon>
        <taxon>Fungi</taxon>
        <taxon>Dikarya</taxon>
        <taxon>Basidiomycota</taxon>
        <taxon>Agaricomycotina</taxon>
        <taxon>Agaricomycetes</taxon>
        <taxon>Agaricomycetidae</taxon>
        <taxon>Agaricales</taxon>
        <taxon>Agaricineae</taxon>
        <taxon>Psathyrellaceae</taxon>
        <taxon>Ephemerocybe</taxon>
    </lineage>
</organism>
<feature type="signal peptide" evidence="1">
    <location>
        <begin position="1"/>
        <end position="23"/>
    </location>
</feature>
<dbReference type="OrthoDB" id="2317741at2759"/>
<gene>
    <name evidence="2" type="ORF">DFP72DRAFT_1060182</name>
</gene>
<reference evidence="2 3" key="1">
    <citation type="submission" date="2020-07" db="EMBL/GenBank/DDBJ databases">
        <title>Comparative genomics of pyrophilous fungi reveals a link between fire events and developmental genes.</title>
        <authorList>
            <consortium name="DOE Joint Genome Institute"/>
            <person name="Steindorff A.S."/>
            <person name="Carver A."/>
            <person name="Calhoun S."/>
            <person name="Stillman K."/>
            <person name="Liu H."/>
            <person name="Lipzen A."/>
            <person name="Pangilinan J."/>
            <person name="Labutti K."/>
            <person name="Bruns T.D."/>
            <person name="Grigoriev I.V."/>
        </authorList>
    </citation>
    <scope>NUCLEOTIDE SEQUENCE [LARGE SCALE GENOMIC DNA]</scope>
    <source>
        <strain evidence="2 3">CBS 144469</strain>
    </source>
</reference>
<name>A0A8H6MF92_9AGAR</name>
<dbReference type="EMBL" id="JACGCI010000006">
    <property type="protein sequence ID" value="KAF6762981.1"/>
    <property type="molecule type" value="Genomic_DNA"/>
</dbReference>
<evidence type="ECO:0000313" key="2">
    <source>
        <dbReference type="EMBL" id="KAF6762981.1"/>
    </source>
</evidence>
<evidence type="ECO:0000313" key="3">
    <source>
        <dbReference type="Proteomes" id="UP000521943"/>
    </source>
</evidence>